<name>A0A318YBV2_ASPNB</name>
<dbReference type="PROSITE" id="PS51352">
    <property type="entry name" value="THIOREDOXIN_2"/>
    <property type="match status" value="1"/>
</dbReference>
<dbReference type="OrthoDB" id="21221at2759"/>
<dbReference type="PROSITE" id="PS51396">
    <property type="entry name" value="PUL"/>
    <property type="match status" value="1"/>
</dbReference>
<keyword evidence="9" id="KW-1185">Reference proteome</keyword>
<evidence type="ECO:0000256" key="3">
    <source>
        <dbReference type="ARBA" id="ARBA00022801"/>
    </source>
</evidence>
<dbReference type="RefSeq" id="XP_025477304.1">
    <property type="nucleotide sequence ID" value="XM_025623888.1"/>
</dbReference>
<dbReference type="PROSITE" id="PS00194">
    <property type="entry name" value="THIOREDOXIN_1"/>
    <property type="match status" value="1"/>
</dbReference>
<dbReference type="InterPro" id="IPR036249">
    <property type="entry name" value="Thioredoxin-like_sf"/>
</dbReference>
<dbReference type="AlphaFoldDB" id="A0A318YBV2"/>
<dbReference type="SUPFAM" id="SSF52833">
    <property type="entry name" value="Thioredoxin-like"/>
    <property type="match status" value="1"/>
</dbReference>
<dbReference type="InterPro" id="IPR042266">
    <property type="entry name" value="PPPDE_sf"/>
</dbReference>
<dbReference type="SMART" id="SM01179">
    <property type="entry name" value="DUF862"/>
    <property type="match status" value="1"/>
</dbReference>
<feature type="domain" description="PPPDE" evidence="7">
    <location>
        <begin position="1"/>
        <end position="141"/>
    </location>
</feature>
<dbReference type="InterPro" id="IPR017937">
    <property type="entry name" value="Thioredoxin_CS"/>
</dbReference>
<keyword evidence="3" id="KW-0378">Hydrolase</keyword>
<dbReference type="GO" id="GO:0008233">
    <property type="term" value="F:peptidase activity"/>
    <property type="evidence" value="ECO:0007669"/>
    <property type="project" value="UniProtKB-KW"/>
</dbReference>
<proteinExistence type="inferred from homology"/>
<protein>
    <submittedName>
        <fullName evidence="8">Thioredoxin</fullName>
    </submittedName>
</protein>
<dbReference type="InterPro" id="IPR013535">
    <property type="entry name" value="PUL_dom"/>
</dbReference>
<evidence type="ECO:0000256" key="2">
    <source>
        <dbReference type="ARBA" id="ARBA00022670"/>
    </source>
</evidence>
<dbReference type="GeneID" id="37126344"/>
<dbReference type="Proteomes" id="UP000247647">
    <property type="component" value="Unassembled WGS sequence"/>
</dbReference>
<keyword evidence="2" id="KW-0645">Protease</keyword>
<organism evidence="8 9">
    <name type="scientific">Aspergillus neoniger (strain CBS 115656)</name>
    <dbReference type="NCBI Taxonomy" id="1448310"/>
    <lineage>
        <taxon>Eukaryota</taxon>
        <taxon>Fungi</taxon>
        <taxon>Dikarya</taxon>
        <taxon>Ascomycota</taxon>
        <taxon>Pezizomycotina</taxon>
        <taxon>Eurotiomycetes</taxon>
        <taxon>Eurotiomycetidae</taxon>
        <taxon>Eurotiales</taxon>
        <taxon>Aspergillaceae</taxon>
        <taxon>Aspergillus</taxon>
        <taxon>Aspergillus subgen. Circumdati</taxon>
    </lineage>
</organism>
<dbReference type="GO" id="GO:0070646">
    <property type="term" value="P:protein modification by small protein removal"/>
    <property type="evidence" value="ECO:0007669"/>
    <property type="project" value="TreeGrafter"/>
</dbReference>
<dbReference type="InterPro" id="IPR013766">
    <property type="entry name" value="Thioredoxin_domain"/>
</dbReference>
<evidence type="ECO:0000256" key="1">
    <source>
        <dbReference type="ARBA" id="ARBA00008140"/>
    </source>
</evidence>
<sequence length="586" mass="63970">MDVELYVYDLSKGLARMYSLALTGTLIDAIYHTSLVLNGVEYYFGQGIQTAVPGSTHHGQPMEKLHLGKTELPMDVIEEYIQSLAEIYTPESYDLFLHNCNNFTQDLAMLALGKGIPEHIQNLPQTFLSTPFGQMMKPQIEMALRGVTQGTGAGTGTAGTQTPSTSAPTAPAQPAPVTQGSVRIASNLAQLEHHLAAAADSCAVIFFTSATCPPCKVVYPTYDELAEEAGAKATLIKVDISTAMDVSMKYSVRATPTFMTFLKGQKLDEWSGANPAQLRGNVRLLLEMAHPPHRHQQLRLPSLQRPISNYVTYKKVPPLDKLVQKLSPHHEDPRLLSMITYLKHRTSSSTPAADTPLPQDLPTFATYLQTTYGSLALDHLFALVDLTRLLFLDPRVSSYFAEEPDHKTLLTLLSPSAGLSKCPYNLRIVMLQLCCTLFSTPLYRDQLTTSSSSLLQTLLHLTTSSLLDSHTNLRVVAASLAYNLAALNHNARFAGHTDPLSEESQVELTASLVEAITQEEESQEALHGLLFALGLLVYEASPDSAVVDLCKAMGIAETVVAKKNVPSVAKEPLIKEVGEELLMRGL</sequence>
<feature type="compositionally biased region" description="Low complexity" evidence="4">
    <location>
        <begin position="158"/>
        <end position="176"/>
    </location>
</feature>
<dbReference type="InterPro" id="IPR011989">
    <property type="entry name" value="ARM-like"/>
</dbReference>
<dbReference type="PANTHER" id="PTHR12378">
    <property type="entry name" value="DESUMOYLATING ISOPEPTIDASE"/>
    <property type="match status" value="1"/>
</dbReference>
<comment type="similarity">
    <text evidence="1">Belongs to the DeSI family.</text>
</comment>
<dbReference type="Pfam" id="PF08324">
    <property type="entry name" value="PUL"/>
    <property type="match status" value="1"/>
</dbReference>
<evidence type="ECO:0000259" key="6">
    <source>
        <dbReference type="PROSITE" id="PS51396"/>
    </source>
</evidence>
<reference evidence="8" key="1">
    <citation type="submission" date="2016-12" db="EMBL/GenBank/DDBJ databases">
        <title>The genomes of Aspergillus section Nigri reveals drivers in fungal speciation.</title>
        <authorList>
            <consortium name="DOE Joint Genome Institute"/>
            <person name="Vesth T.C."/>
            <person name="Nybo J."/>
            <person name="Theobald S."/>
            <person name="Brandl J."/>
            <person name="Frisvad J.C."/>
            <person name="Nielsen K.F."/>
            <person name="Lyhne E.K."/>
            <person name="Kogle M.E."/>
            <person name="Kuo A."/>
            <person name="Riley R."/>
            <person name="Clum A."/>
            <person name="Nolan M."/>
            <person name="Lipzen A."/>
            <person name="Salamov A."/>
            <person name="Henrissat B."/>
            <person name="Wiebenga A."/>
            <person name="De Vries R.P."/>
            <person name="Grigoriev I.V."/>
            <person name="Mortensen U.H."/>
            <person name="Andersen M.R."/>
            <person name="Baker S.E."/>
        </authorList>
    </citation>
    <scope>NUCLEOTIDE SEQUENCE [LARGE SCALE GENOMIC DNA]</scope>
    <source>
        <strain evidence="8">CBS 115656</strain>
    </source>
</reference>
<feature type="domain" description="PUL" evidence="6">
    <location>
        <begin position="303"/>
        <end position="584"/>
    </location>
</feature>
<dbReference type="CDD" id="cd02947">
    <property type="entry name" value="TRX_family"/>
    <property type="match status" value="1"/>
</dbReference>
<gene>
    <name evidence="8" type="ORF">BO87DRAFT_378830</name>
</gene>
<dbReference type="Pfam" id="PF00085">
    <property type="entry name" value="Thioredoxin"/>
    <property type="match status" value="1"/>
</dbReference>
<dbReference type="EMBL" id="KZ821471">
    <property type="protein sequence ID" value="PYH31826.1"/>
    <property type="molecule type" value="Genomic_DNA"/>
</dbReference>
<evidence type="ECO:0000313" key="8">
    <source>
        <dbReference type="EMBL" id="PYH31826.1"/>
    </source>
</evidence>
<dbReference type="Gene3D" id="1.25.10.10">
    <property type="entry name" value="Leucine-rich Repeat Variant"/>
    <property type="match status" value="1"/>
</dbReference>
<evidence type="ECO:0000256" key="4">
    <source>
        <dbReference type="SAM" id="MobiDB-lite"/>
    </source>
</evidence>
<dbReference type="Pfam" id="PF05903">
    <property type="entry name" value="Peptidase_C97"/>
    <property type="match status" value="1"/>
</dbReference>
<dbReference type="PANTHER" id="PTHR12378:SF7">
    <property type="entry name" value="DESUMOYLATING ISOPEPTIDASE 1"/>
    <property type="match status" value="1"/>
</dbReference>
<dbReference type="Gene3D" id="3.90.1720.30">
    <property type="entry name" value="PPPDE domains"/>
    <property type="match status" value="1"/>
</dbReference>
<dbReference type="PROSITE" id="PS51858">
    <property type="entry name" value="PPPDE"/>
    <property type="match status" value="1"/>
</dbReference>
<feature type="domain" description="Thioredoxin" evidence="5">
    <location>
        <begin position="164"/>
        <end position="287"/>
    </location>
</feature>
<evidence type="ECO:0000259" key="7">
    <source>
        <dbReference type="PROSITE" id="PS51858"/>
    </source>
</evidence>
<evidence type="ECO:0000313" key="9">
    <source>
        <dbReference type="Proteomes" id="UP000247647"/>
    </source>
</evidence>
<evidence type="ECO:0000259" key="5">
    <source>
        <dbReference type="PROSITE" id="PS51352"/>
    </source>
</evidence>
<dbReference type="GO" id="GO:0006508">
    <property type="term" value="P:proteolysis"/>
    <property type="evidence" value="ECO:0007669"/>
    <property type="project" value="UniProtKB-KW"/>
</dbReference>
<feature type="region of interest" description="Disordered" evidence="4">
    <location>
        <begin position="149"/>
        <end position="176"/>
    </location>
</feature>
<dbReference type="Gene3D" id="3.40.30.10">
    <property type="entry name" value="Glutaredoxin"/>
    <property type="match status" value="1"/>
</dbReference>
<dbReference type="InterPro" id="IPR008580">
    <property type="entry name" value="PPPDE_dom"/>
</dbReference>
<accession>A0A318YBV2</accession>